<keyword evidence="1" id="KW-1133">Transmembrane helix</keyword>
<keyword evidence="1" id="KW-0812">Transmembrane</keyword>
<dbReference type="EMBL" id="AZAJ01000001">
    <property type="protein sequence ID" value="ETA68490.1"/>
    <property type="molecule type" value="Genomic_DNA"/>
</dbReference>
<reference evidence="2 3" key="1">
    <citation type="submission" date="2013-08" db="EMBL/GenBank/DDBJ databases">
        <authorList>
            <consortium name="DOE Joint Genome Institute"/>
            <person name="Eisen J."/>
            <person name="Huntemann M."/>
            <person name="Han J."/>
            <person name="Chen A."/>
            <person name="Kyrpides N."/>
            <person name="Mavromatis K."/>
            <person name="Markowitz V."/>
            <person name="Palaniappan K."/>
            <person name="Ivanova N."/>
            <person name="Schaumberg A."/>
            <person name="Pati A."/>
            <person name="Liolios K."/>
            <person name="Nordberg H.P."/>
            <person name="Cantor M.N."/>
            <person name="Hua S.X."/>
            <person name="Woyke T."/>
        </authorList>
    </citation>
    <scope>NUCLEOTIDE SEQUENCE [LARGE SCALE GENOMIC DNA]</scope>
    <source>
        <strain evidence="2 3">DSM 2278</strain>
    </source>
</reference>
<feature type="transmembrane region" description="Helical" evidence="1">
    <location>
        <begin position="47"/>
        <end position="64"/>
    </location>
</feature>
<accession>W9DS91</accession>
<evidence type="ECO:0000313" key="3">
    <source>
        <dbReference type="Proteomes" id="UP000019483"/>
    </source>
</evidence>
<feature type="transmembrane region" description="Helical" evidence="1">
    <location>
        <begin position="84"/>
        <end position="101"/>
    </location>
</feature>
<evidence type="ECO:0000313" key="2">
    <source>
        <dbReference type="EMBL" id="ETA68490.1"/>
    </source>
</evidence>
<dbReference type="Proteomes" id="UP000019483">
    <property type="component" value="Unassembled WGS sequence"/>
</dbReference>
<sequence length="103" mass="11395">MSEVNLSLIPPVNKKTVITCFIAVGWSYIALIAATAIGIVSYNEVKYLFWGISISLPIWVLLIANPNTRNLNEREEKRAIKEMGITFAIFVIVAIAAMLQGNI</sequence>
<dbReference type="OrthoDB" id="125806at2157"/>
<keyword evidence="3" id="KW-1185">Reference proteome</keyword>
<proteinExistence type="predicted"/>
<gene>
    <name evidence="2" type="ORF">MettiDRAFT_1963</name>
</gene>
<evidence type="ECO:0000256" key="1">
    <source>
        <dbReference type="SAM" id="Phobius"/>
    </source>
</evidence>
<keyword evidence="1" id="KW-0472">Membrane</keyword>
<dbReference type="RefSeq" id="WP_023845625.1">
    <property type="nucleotide sequence ID" value="NZ_AZAJ01000001.1"/>
</dbReference>
<organism evidence="2 3">
    <name type="scientific">Methanolobus tindarius DSM 2278</name>
    <dbReference type="NCBI Taxonomy" id="1090322"/>
    <lineage>
        <taxon>Archaea</taxon>
        <taxon>Methanobacteriati</taxon>
        <taxon>Methanobacteriota</taxon>
        <taxon>Stenosarchaea group</taxon>
        <taxon>Methanomicrobia</taxon>
        <taxon>Methanosarcinales</taxon>
        <taxon>Methanosarcinaceae</taxon>
        <taxon>Methanolobus</taxon>
    </lineage>
</organism>
<dbReference type="AlphaFoldDB" id="W9DS91"/>
<protein>
    <submittedName>
        <fullName evidence="2">Uncharacterized protein</fullName>
    </submittedName>
</protein>
<comment type="caution">
    <text evidence="2">The sequence shown here is derived from an EMBL/GenBank/DDBJ whole genome shotgun (WGS) entry which is preliminary data.</text>
</comment>
<name>W9DS91_METTI</name>
<feature type="transmembrane region" description="Helical" evidence="1">
    <location>
        <begin position="20"/>
        <end position="41"/>
    </location>
</feature>